<feature type="transmembrane region" description="Helical" evidence="1">
    <location>
        <begin position="238"/>
        <end position="254"/>
    </location>
</feature>
<accession>A0A2X2V7T5</accession>
<organism evidence="2 3">
    <name type="scientific">Citrobacter koseri</name>
    <name type="common">Citrobacter diversus</name>
    <dbReference type="NCBI Taxonomy" id="545"/>
    <lineage>
        <taxon>Bacteria</taxon>
        <taxon>Pseudomonadati</taxon>
        <taxon>Pseudomonadota</taxon>
        <taxon>Gammaproteobacteria</taxon>
        <taxon>Enterobacterales</taxon>
        <taxon>Enterobacteriaceae</taxon>
        <taxon>Citrobacter</taxon>
    </lineage>
</organism>
<keyword evidence="1" id="KW-1133">Transmembrane helix</keyword>
<feature type="transmembrane region" description="Helical" evidence="1">
    <location>
        <begin position="266"/>
        <end position="285"/>
    </location>
</feature>
<feature type="transmembrane region" description="Helical" evidence="1">
    <location>
        <begin position="195"/>
        <end position="218"/>
    </location>
</feature>
<feature type="transmembrane region" description="Helical" evidence="1">
    <location>
        <begin position="44"/>
        <end position="61"/>
    </location>
</feature>
<dbReference type="Pfam" id="PF13163">
    <property type="entry name" value="DUF3999"/>
    <property type="match status" value="1"/>
</dbReference>
<dbReference type="Pfam" id="PF10101">
    <property type="entry name" value="DUF2339"/>
    <property type="match status" value="1"/>
</dbReference>
<feature type="transmembrane region" description="Helical" evidence="1">
    <location>
        <begin position="104"/>
        <end position="120"/>
    </location>
</feature>
<dbReference type="PANTHER" id="PTHR38434:SF1">
    <property type="entry name" value="BLL2549 PROTEIN"/>
    <property type="match status" value="1"/>
</dbReference>
<feature type="transmembrane region" description="Helical" evidence="1">
    <location>
        <begin position="18"/>
        <end position="38"/>
    </location>
</feature>
<protein>
    <submittedName>
        <fullName evidence="2">Predicted membrane protein</fullName>
    </submittedName>
</protein>
<dbReference type="Proteomes" id="UP000251584">
    <property type="component" value="Unassembled WGS sequence"/>
</dbReference>
<proteinExistence type="predicted"/>
<feature type="transmembrane region" description="Helical" evidence="1">
    <location>
        <begin position="73"/>
        <end position="92"/>
    </location>
</feature>
<dbReference type="EMBL" id="UAVY01000001">
    <property type="protein sequence ID" value="SQB21691.1"/>
    <property type="molecule type" value="Genomic_DNA"/>
</dbReference>
<dbReference type="InterPro" id="IPR019286">
    <property type="entry name" value="DUF2339_TM"/>
</dbReference>
<dbReference type="InterPro" id="IPR025060">
    <property type="entry name" value="DUF3999"/>
</dbReference>
<name>A0A2X2V7T5_CITKO</name>
<feature type="transmembrane region" description="Helical" evidence="1">
    <location>
        <begin position="335"/>
        <end position="351"/>
    </location>
</feature>
<feature type="transmembrane region" description="Helical" evidence="1">
    <location>
        <begin position="363"/>
        <end position="381"/>
    </location>
</feature>
<feature type="transmembrane region" description="Helical" evidence="1">
    <location>
        <begin position="165"/>
        <end position="183"/>
    </location>
</feature>
<evidence type="ECO:0000313" key="3">
    <source>
        <dbReference type="Proteomes" id="UP000251584"/>
    </source>
</evidence>
<reference evidence="2 3" key="1">
    <citation type="submission" date="2018-06" db="EMBL/GenBank/DDBJ databases">
        <authorList>
            <consortium name="Pathogen Informatics"/>
            <person name="Doyle S."/>
        </authorList>
    </citation>
    <scope>NUCLEOTIDE SEQUENCE [LARGE SCALE GENOMIC DNA]</scope>
    <source>
        <strain evidence="2 3">NCTC10786</strain>
    </source>
</reference>
<feature type="transmembrane region" description="Helical" evidence="1">
    <location>
        <begin position="305"/>
        <end position="326"/>
    </location>
</feature>
<gene>
    <name evidence="2" type="ORF">NCTC10786_00913</name>
</gene>
<keyword evidence="1" id="KW-0472">Membrane</keyword>
<feature type="transmembrane region" description="Helical" evidence="1">
    <location>
        <begin position="132"/>
        <end position="153"/>
    </location>
</feature>
<sequence>MLLGGAWLWRSEKKEVSWALLAGGIAFWIVALTGASQLALARYAAEWSGVLALLAASAWLWRYLSGRLAWRALGYSPWLLWPAMLLALLYQIEERQIFAAGWQNLAWCVALPCAVLMLYRDDAHLPPRISRTLHLSLFWVVLLALGMELFWFVQSLPWGMDAWRSGLMMAAGGIVILLVHAALRRDLWPFKCWPALYGALALAPVAAILLLLLVLANLQDGVVFQQRYLPVVNPLEEGAAFALLGLFLLARFSRRFLPSPLVKYRAWAPVVLAALAFWWLNGGLMRALAWYGEVAWSMETLWHSRLIQTCFALFWMLTALIMMLLATRRRSRREWLCGAVLLGIVIVKLMLVDSARGGGLARAIAFIGVAILVLIVGYFSPLPPQSRRRKMKWMKAVVWSALLSTAWPAFSRDKAPETPQDYATGMMLEATGSSPWYRVSLPLALYQQSAWPDLRDVRVFNRQGDTVPFALTAQKTPSVTPKTVALRLFPLDMSPVSPREGERRGSESFVLRSKTGVEIHLESDDVNAVGQSYLLTLPEEMTAAFSAGATAPELEHACGQLAGEGVRLCQP</sequence>
<evidence type="ECO:0000256" key="1">
    <source>
        <dbReference type="SAM" id="Phobius"/>
    </source>
</evidence>
<dbReference type="AlphaFoldDB" id="A0A2X2V7T5"/>
<keyword evidence="1" id="KW-0812">Transmembrane</keyword>
<dbReference type="PANTHER" id="PTHR38434">
    <property type="entry name" value="BLL2549 PROTEIN"/>
    <property type="match status" value="1"/>
</dbReference>
<evidence type="ECO:0000313" key="2">
    <source>
        <dbReference type="EMBL" id="SQB21691.1"/>
    </source>
</evidence>